<dbReference type="Proteomes" id="UP001321479">
    <property type="component" value="Segment"/>
</dbReference>
<protein>
    <submittedName>
        <fullName evidence="1">Uncharacterized protein</fullName>
    </submittedName>
</protein>
<dbReference type="GeneID" id="80558556"/>
<name>A0ABM7NTC8_9VIRU</name>
<organism evidence="1 2">
    <name type="scientific">Cotonvirus japonicus</name>
    <dbReference type="NCBI Taxonomy" id="2811091"/>
    <lineage>
        <taxon>Viruses</taxon>
        <taxon>Varidnaviria</taxon>
        <taxon>Bamfordvirae</taxon>
        <taxon>Nucleocytoviricota</taxon>
        <taxon>Megaviricetes</taxon>
        <taxon>Imitervirales</taxon>
        <taxon>Mimiviridae</taxon>
        <taxon>Megamimivirinae</taxon>
        <taxon>Cotonvirus</taxon>
        <taxon>Cotonvirus japonicum</taxon>
    </lineage>
</organism>
<dbReference type="RefSeq" id="YP_010841959.1">
    <property type="nucleotide sequence ID" value="NC_079139.1"/>
</dbReference>
<reference evidence="1 2" key="1">
    <citation type="submission" date="2021-02" db="EMBL/GenBank/DDBJ databases">
        <title>Cotonvirus japonicus, which uses Golgi apparatus of host cells for its virion factory, phylogenetically links tailed tupanvirus and icosahedral mimivirus.</title>
        <authorList>
            <person name="Takahashi H."/>
            <person name="Fukaya S."/>
            <person name="Song C."/>
            <person name="Murata K."/>
            <person name="Takemura M."/>
        </authorList>
    </citation>
    <scope>NUCLEOTIDE SEQUENCE [LARGE SCALE GENOMIC DNA]</scope>
</reference>
<accession>A0ABM7NTC8</accession>
<evidence type="ECO:0000313" key="2">
    <source>
        <dbReference type="Proteomes" id="UP001321479"/>
    </source>
</evidence>
<keyword evidence="2" id="KW-1185">Reference proteome</keyword>
<sequence>MNKTINIKDIYKLFFGKDLVTLTKIRLQDTNLLNVSKKSKNSNQHKLVIDDPNNYLTPISKKIYRSTSPKSKPHILRELLFNNEVIKTMEDNQDENDPDYQEKMENNGLGFYMEDFISVYGLCPVCGEATLRKYSQSNVPVVDLVCINKEYHLSRKECFIYQMKISVSNDYFDLQKEKIIVGSKKYGELCHTMKANAKIQDKFIVPGYICIKLNRIPSNIQEYTIDHRNSFVLVPDYNINDNQQYYHYTGELGMYGKNIISWNKYLVDIKELDFIVTHNRVLYEVFNENSMKNPYINLLNQ</sequence>
<proteinExistence type="predicted"/>
<dbReference type="EMBL" id="AP024483">
    <property type="protein sequence ID" value="BCS83351.1"/>
    <property type="molecule type" value="Genomic_DNA"/>
</dbReference>
<evidence type="ECO:0000313" key="1">
    <source>
        <dbReference type="EMBL" id="BCS83351.1"/>
    </source>
</evidence>